<dbReference type="AlphaFoldDB" id="A0A915DLS7"/>
<feature type="region of interest" description="Disordered" evidence="1">
    <location>
        <begin position="163"/>
        <end position="186"/>
    </location>
</feature>
<accession>A0A915DLS7</accession>
<proteinExistence type="predicted"/>
<reference evidence="3" key="1">
    <citation type="submission" date="2022-11" db="UniProtKB">
        <authorList>
            <consortium name="WormBaseParasite"/>
        </authorList>
    </citation>
    <scope>IDENTIFICATION</scope>
</reference>
<sequence length="300" mass="32437">MVKHSENFSTNNKHVVVNVNVCVEIPDPCEDSNSCARMNPMSVSNIPVGSALPIPQNFELSETVVPFPIKIEPKDCQMNQICGSYQEKRMCNPRMYSTDSIIDVNAHPDPFGSGVQAQNQENGSMKSKSQLCVNARDYSLDSLKELFKMPSNFLNDDAATKTAVPHHGSPVGAAPVRRTYTSPKKGSVSNAIVDGGGSLQQQYFTLTPIDVSASGKPMKFIAKPVPQFLRGGPGHLHDLPGLGNEPIVLHRYSPTHHGVVADGHNAALSSNFRDVKIPTDAESSLVTQQGLTSTGHNKLH</sequence>
<dbReference type="Proteomes" id="UP000887574">
    <property type="component" value="Unplaced"/>
</dbReference>
<name>A0A915DLS7_9BILA</name>
<keyword evidence="2" id="KW-1185">Reference proteome</keyword>
<evidence type="ECO:0000313" key="3">
    <source>
        <dbReference type="WBParaSite" id="jg2072"/>
    </source>
</evidence>
<protein>
    <submittedName>
        <fullName evidence="3">Uncharacterized protein</fullName>
    </submittedName>
</protein>
<evidence type="ECO:0000313" key="2">
    <source>
        <dbReference type="Proteomes" id="UP000887574"/>
    </source>
</evidence>
<organism evidence="2 3">
    <name type="scientific">Ditylenchus dipsaci</name>
    <dbReference type="NCBI Taxonomy" id="166011"/>
    <lineage>
        <taxon>Eukaryota</taxon>
        <taxon>Metazoa</taxon>
        <taxon>Ecdysozoa</taxon>
        <taxon>Nematoda</taxon>
        <taxon>Chromadorea</taxon>
        <taxon>Rhabditida</taxon>
        <taxon>Tylenchina</taxon>
        <taxon>Tylenchomorpha</taxon>
        <taxon>Sphaerularioidea</taxon>
        <taxon>Anguinidae</taxon>
        <taxon>Anguininae</taxon>
        <taxon>Ditylenchus</taxon>
    </lineage>
</organism>
<evidence type="ECO:0000256" key="1">
    <source>
        <dbReference type="SAM" id="MobiDB-lite"/>
    </source>
</evidence>
<dbReference type="WBParaSite" id="jg2072">
    <property type="protein sequence ID" value="jg2072"/>
    <property type="gene ID" value="jg2072"/>
</dbReference>